<keyword evidence="7 13" id="KW-0732">Signal</keyword>
<dbReference type="Proteomes" id="UP000198964">
    <property type="component" value="Unassembled WGS sequence"/>
</dbReference>
<dbReference type="GO" id="GO:0006508">
    <property type="term" value="P:proteolysis"/>
    <property type="evidence" value="ECO:0007669"/>
    <property type="project" value="UniProtKB-KW"/>
</dbReference>
<gene>
    <name evidence="14" type="ORF">SAMN05216283_108152</name>
</gene>
<evidence type="ECO:0000256" key="1">
    <source>
        <dbReference type="ARBA" id="ARBA00001936"/>
    </source>
</evidence>
<keyword evidence="12" id="KW-0325">Glycoprotein</keyword>
<dbReference type="GO" id="GO:0030178">
    <property type="term" value="P:negative regulation of Wnt signaling pathway"/>
    <property type="evidence" value="ECO:0007669"/>
    <property type="project" value="InterPro"/>
</dbReference>
<evidence type="ECO:0000256" key="4">
    <source>
        <dbReference type="ARBA" id="ARBA00022670"/>
    </source>
</evidence>
<evidence type="ECO:0000256" key="10">
    <source>
        <dbReference type="ARBA" id="ARBA00023049"/>
    </source>
</evidence>
<keyword evidence="8" id="KW-0378">Hydrolase</keyword>
<keyword evidence="4" id="KW-0645">Protease</keyword>
<organism evidence="14 15">
    <name type="scientific">Sunxiuqinia elliptica</name>
    <dbReference type="NCBI Taxonomy" id="655355"/>
    <lineage>
        <taxon>Bacteria</taxon>
        <taxon>Pseudomonadati</taxon>
        <taxon>Bacteroidota</taxon>
        <taxon>Bacteroidia</taxon>
        <taxon>Marinilabiliales</taxon>
        <taxon>Prolixibacteraceae</taxon>
        <taxon>Sunxiuqinia</taxon>
    </lineage>
</organism>
<keyword evidence="11" id="KW-0472">Membrane</keyword>
<dbReference type="GO" id="GO:0046872">
    <property type="term" value="F:metal ion binding"/>
    <property type="evidence" value="ECO:0007669"/>
    <property type="project" value="UniProtKB-KW"/>
</dbReference>
<proteinExistence type="predicted"/>
<comment type="subcellular location">
    <subcellularLocation>
        <location evidence="3">Membrane</location>
        <topology evidence="3">Single-pass type I membrane protein</topology>
    </subcellularLocation>
</comment>
<evidence type="ECO:0000256" key="13">
    <source>
        <dbReference type="SAM" id="SignalP"/>
    </source>
</evidence>
<evidence type="ECO:0000256" key="8">
    <source>
        <dbReference type="ARBA" id="ARBA00022801"/>
    </source>
</evidence>
<dbReference type="Pfam" id="PF01963">
    <property type="entry name" value="TraB_PrgY_gumN"/>
    <property type="match status" value="1"/>
</dbReference>
<evidence type="ECO:0000256" key="3">
    <source>
        <dbReference type="ARBA" id="ARBA00004479"/>
    </source>
</evidence>
<dbReference type="AlphaFoldDB" id="A0A1I2JFI4"/>
<evidence type="ECO:0000256" key="9">
    <source>
        <dbReference type="ARBA" id="ARBA00022989"/>
    </source>
</evidence>
<evidence type="ECO:0000256" key="6">
    <source>
        <dbReference type="ARBA" id="ARBA00022723"/>
    </source>
</evidence>
<dbReference type="CDD" id="cd14789">
    <property type="entry name" value="Tiki"/>
    <property type="match status" value="1"/>
</dbReference>
<reference evidence="14 15" key="1">
    <citation type="submission" date="2016-10" db="EMBL/GenBank/DDBJ databases">
        <authorList>
            <person name="de Groot N.N."/>
        </authorList>
    </citation>
    <scope>NUCLEOTIDE SEQUENCE [LARGE SCALE GENOMIC DNA]</scope>
    <source>
        <strain evidence="14 15">CGMCC 1.9156</strain>
    </source>
</reference>
<feature type="signal peptide" evidence="13">
    <location>
        <begin position="1"/>
        <end position="23"/>
    </location>
</feature>
<keyword evidence="5" id="KW-0812">Transmembrane</keyword>
<dbReference type="PANTHER" id="PTHR31120">
    <property type="entry name" value="METALLOPROTEASE TIKI"/>
    <property type="match status" value="1"/>
</dbReference>
<keyword evidence="15" id="KW-1185">Reference proteome</keyword>
<dbReference type="EMBL" id="FONW01000008">
    <property type="protein sequence ID" value="SFF52750.1"/>
    <property type="molecule type" value="Genomic_DNA"/>
</dbReference>
<name>A0A1I2JFI4_9BACT</name>
<protein>
    <submittedName>
        <fullName evidence="14">Uncharacterized conserved protein YbaP, TraB family</fullName>
    </submittedName>
</protein>
<comment type="cofactor">
    <cofactor evidence="1">
        <name>Mn(2+)</name>
        <dbReference type="ChEBI" id="CHEBI:29035"/>
    </cofactor>
</comment>
<keyword evidence="9" id="KW-1133">Transmembrane helix</keyword>
<evidence type="ECO:0000313" key="14">
    <source>
        <dbReference type="EMBL" id="SFF52750.1"/>
    </source>
</evidence>
<evidence type="ECO:0000313" key="15">
    <source>
        <dbReference type="Proteomes" id="UP000198964"/>
    </source>
</evidence>
<evidence type="ECO:0000256" key="11">
    <source>
        <dbReference type="ARBA" id="ARBA00023136"/>
    </source>
</evidence>
<accession>A0A1I2JFI4</accession>
<sequence>MNFRKLILLIVIFIGLSSCKAQKSDYANSVLWEIKKPGDANVAYILGTIHVLDTTQLNFPIETIKTLIDKCKNLCLEIIPGQVNQLKKINKYLYLKDEDLKISTRLEKKYYENLMQIADSSDYFLKRFKPYLNSMRPTILSTYIEAERELIKTQNFVSVNYRPESDLFNYANKKGYKTIPLETGQQQIDWLIRLDLSYEKSLELLKKSIDKYNDNDSGIDIFQKYSEQDLALYPPDVFSDSIMILRNTGMAEKIDSLINIKSLFVAIGAAHLPYENGVLNLLEQKGCIIRPYKIDLKNK</sequence>
<evidence type="ECO:0000256" key="12">
    <source>
        <dbReference type="ARBA" id="ARBA00023180"/>
    </source>
</evidence>
<feature type="chain" id="PRO_5011670057" evidence="13">
    <location>
        <begin position="24"/>
        <end position="299"/>
    </location>
</feature>
<evidence type="ECO:0000256" key="2">
    <source>
        <dbReference type="ARBA" id="ARBA00001941"/>
    </source>
</evidence>
<evidence type="ECO:0000256" key="7">
    <source>
        <dbReference type="ARBA" id="ARBA00022729"/>
    </source>
</evidence>
<dbReference type="RefSeq" id="WP_093920660.1">
    <property type="nucleotide sequence ID" value="NZ_FONW01000008.1"/>
</dbReference>
<dbReference type="PANTHER" id="PTHR31120:SF6">
    <property type="entry name" value="METALLOPROTEASE TIKI HOMOLOG"/>
    <property type="match status" value="1"/>
</dbReference>
<comment type="cofactor">
    <cofactor evidence="2">
        <name>Co(2+)</name>
        <dbReference type="ChEBI" id="CHEBI:48828"/>
    </cofactor>
</comment>
<keyword evidence="6" id="KW-0479">Metal-binding</keyword>
<keyword evidence="10" id="KW-0482">Metalloprotease</keyword>
<dbReference type="GO" id="GO:0004222">
    <property type="term" value="F:metalloendopeptidase activity"/>
    <property type="evidence" value="ECO:0007669"/>
    <property type="project" value="TreeGrafter"/>
</dbReference>
<dbReference type="InterPro" id="IPR040230">
    <property type="entry name" value="TIKI1/2-like"/>
</dbReference>
<evidence type="ECO:0000256" key="5">
    <source>
        <dbReference type="ARBA" id="ARBA00022692"/>
    </source>
</evidence>
<dbReference type="PROSITE" id="PS51257">
    <property type="entry name" value="PROKAR_LIPOPROTEIN"/>
    <property type="match status" value="1"/>
</dbReference>
<dbReference type="GO" id="GO:0016020">
    <property type="term" value="C:membrane"/>
    <property type="evidence" value="ECO:0007669"/>
    <property type="project" value="UniProtKB-SubCell"/>
</dbReference>
<dbReference type="InterPro" id="IPR002816">
    <property type="entry name" value="TraB/PrgY/GumN_fam"/>
</dbReference>